<protein>
    <submittedName>
        <fullName evidence="11">Undecaprenyl-phosphate N-acetylgalactosaminyl 1-phosphate transferase</fullName>
        <ecNumber evidence="11">2.7.8.-</ecNumber>
    </submittedName>
</protein>
<dbReference type="Proteomes" id="UP000220836">
    <property type="component" value="Unassembled WGS sequence"/>
</dbReference>
<feature type="transmembrane region" description="Helical" evidence="9">
    <location>
        <begin position="41"/>
        <end position="64"/>
    </location>
</feature>
<keyword evidence="8" id="KW-0270">Exopolysaccharide synthesis</keyword>
<dbReference type="InterPro" id="IPR003362">
    <property type="entry name" value="Bact_transf"/>
</dbReference>
<dbReference type="RefSeq" id="WP_097805140.1">
    <property type="nucleotide sequence ID" value="NZ_FXYH01000009.1"/>
</dbReference>
<feature type="domain" description="Bacterial sugar transferase" evidence="10">
    <location>
        <begin position="36"/>
        <end position="224"/>
    </location>
</feature>
<dbReference type="GO" id="GO:0016780">
    <property type="term" value="F:phosphotransferase activity, for other substituted phosphate groups"/>
    <property type="evidence" value="ECO:0007669"/>
    <property type="project" value="TreeGrafter"/>
</dbReference>
<dbReference type="Pfam" id="PF02397">
    <property type="entry name" value="Bac_transf"/>
    <property type="match status" value="1"/>
</dbReference>
<dbReference type="PANTHER" id="PTHR30576">
    <property type="entry name" value="COLANIC BIOSYNTHESIS UDP-GLUCOSE LIPID CARRIER TRANSFERASE"/>
    <property type="match status" value="1"/>
</dbReference>
<evidence type="ECO:0000256" key="4">
    <source>
        <dbReference type="ARBA" id="ARBA00022679"/>
    </source>
</evidence>
<comment type="similarity">
    <text evidence="2">Belongs to the bacterial sugar transferase family.</text>
</comment>
<dbReference type="EMBL" id="FXYH01000009">
    <property type="protein sequence ID" value="SMX43389.1"/>
    <property type="molecule type" value="Genomic_DNA"/>
</dbReference>
<comment type="subcellular location">
    <subcellularLocation>
        <location evidence="1">Cell membrane</location>
    </subcellularLocation>
</comment>
<evidence type="ECO:0000256" key="6">
    <source>
        <dbReference type="ARBA" id="ARBA00022989"/>
    </source>
</evidence>
<evidence type="ECO:0000259" key="10">
    <source>
        <dbReference type="Pfam" id="PF02397"/>
    </source>
</evidence>
<evidence type="ECO:0000256" key="1">
    <source>
        <dbReference type="ARBA" id="ARBA00004236"/>
    </source>
</evidence>
<evidence type="ECO:0000256" key="5">
    <source>
        <dbReference type="ARBA" id="ARBA00022692"/>
    </source>
</evidence>
<dbReference type="GO" id="GO:0000271">
    <property type="term" value="P:polysaccharide biosynthetic process"/>
    <property type="evidence" value="ECO:0007669"/>
    <property type="project" value="UniProtKB-KW"/>
</dbReference>
<evidence type="ECO:0000256" key="2">
    <source>
        <dbReference type="ARBA" id="ARBA00006464"/>
    </source>
</evidence>
<reference evidence="11 12" key="1">
    <citation type="submission" date="2017-05" db="EMBL/GenBank/DDBJ databases">
        <authorList>
            <person name="Song R."/>
            <person name="Chenine A.L."/>
            <person name="Ruprecht R.M."/>
        </authorList>
    </citation>
    <scope>NUCLEOTIDE SEQUENCE [LARGE SCALE GENOMIC DNA]</scope>
    <source>
        <strain evidence="11 12">CECT 8663</strain>
    </source>
</reference>
<keyword evidence="12" id="KW-1185">Reference proteome</keyword>
<dbReference type="PANTHER" id="PTHR30576:SF4">
    <property type="entry name" value="UNDECAPRENYL-PHOSPHATE GALACTOSE PHOSPHOTRANSFERASE"/>
    <property type="match status" value="1"/>
</dbReference>
<name>A0A238KKR4_9RHOB</name>
<evidence type="ECO:0000256" key="3">
    <source>
        <dbReference type="ARBA" id="ARBA00022475"/>
    </source>
</evidence>
<evidence type="ECO:0000256" key="9">
    <source>
        <dbReference type="SAM" id="Phobius"/>
    </source>
</evidence>
<organism evidence="11 12">
    <name type="scientific">Pelagimonas varians</name>
    <dbReference type="NCBI Taxonomy" id="696760"/>
    <lineage>
        <taxon>Bacteria</taxon>
        <taxon>Pseudomonadati</taxon>
        <taxon>Pseudomonadota</taxon>
        <taxon>Alphaproteobacteria</taxon>
        <taxon>Rhodobacterales</taxon>
        <taxon>Roseobacteraceae</taxon>
        <taxon>Pelagimonas</taxon>
    </lineage>
</organism>
<keyword evidence="5 9" id="KW-0812">Transmembrane</keyword>
<keyword evidence="4 11" id="KW-0808">Transferase</keyword>
<dbReference type="EC" id="2.7.8.-" evidence="11"/>
<evidence type="ECO:0000256" key="7">
    <source>
        <dbReference type="ARBA" id="ARBA00023136"/>
    </source>
</evidence>
<evidence type="ECO:0000313" key="12">
    <source>
        <dbReference type="Proteomes" id="UP000220836"/>
    </source>
</evidence>
<evidence type="ECO:0000256" key="8">
    <source>
        <dbReference type="ARBA" id="ARBA00023169"/>
    </source>
</evidence>
<dbReference type="GO" id="GO:0005886">
    <property type="term" value="C:plasma membrane"/>
    <property type="evidence" value="ECO:0007669"/>
    <property type="project" value="UniProtKB-SubCell"/>
</dbReference>
<sequence length="229" mass="25887">MTLHIRQPLPTVKIDALIDEALFAKSTAATYRNTFKRIMDVALVLIGAVPALTITLVFAMLVALDGKSPFYMQKRIGRNGRVFRMWKLRSMVLNADKALADHLETDPAARVEWDRFQKLSHDPRITKIGRLIRKTSIDELPQLWNVLRGDMSLVGPRPMMPCQQGIYPGTAYYALRPGITGLWQTSVRNESSFSERAGFDTAYLRKLSFTTDVKTILRTFKVVLRGTGS</sequence>
<keyword evidence="7 9" id="KW-0472">Membrane</keyword>
<keyword evidence="6 9" id="KW-1133">Transmembrane helix</keyword>
<keyword evidence="3" id="KW-1003">Cell membrane</keyword>
<accession>A0A238KKR4</accession>
<proteinExistence type="inferred from homology"/>
<gene>
    <name evidence="11" type="primary">tuaA</name>
    <name evidence="11" type="ORF">PEV8663_02660</name>
</gene>
<evidence type="ECO:0000313" key="11">
    <source>
        <dbReference type="EMBL" id="SMX43389.1"/>
    </source>
</evidence>
<dbReference type="AlphaFoldDB" id="A0A238KKR4"/>